<dbReference type="Pfam" id="PF15136">
    <property type="entry name" value="UPF0449"/>
    <property type="match status" value="1"/>
</dbReference>
<dbReference type="EMBL" id="CAJNOR010002822">
    <property type="protein sequence ID" value="CAF1345060.1"/>
    <property type="molecule type" value="Genomic_DNA"/>
</dbReference>
<dbReference type="AlphaFoldDB" id="A0A814J0D1"/>
<evidence type="ECO:0000313" key="4">
    <source>
        <dbReference type="Proteomes" id="UP000663852"/>
    </source>
</evidence>
<evidence type="ECO:0000313" key="2">
    <source>
        <dbReference type="EMBL" id="CAF1345060.1"/>
    </source>
</evidence>
<protein>
    <submittedName>
        <fullName evidence="1">Uncharacterized protein</fullName>
    </submittedName>
</protein>
<proteinExistence type="predicted"/>
<evidence type="ECO:0000313" key="3">
    <source>
        <dbReference type="Proteomes" id="UP000663828"/>
    </source>
</evidence>
<accession>A0A814J0D1</accession>
<reference evidence="1" key="1">
    <citation type="submission" date="2021-02" db="EMBL/GenBank/DDBJ databases">
        <authorList>
            <person name="Nowell W R."/>
        </authorList>
    </citation>
    <scope>NUCLEOTIDE SEQUENCE</scope>
</reference>
<evidence type="ECO:0000313" key="1">
    <source>
        <dbReference type="EMBL" id="CAF1031661.1"/>
    </source>
</evidence>
<dbReference type="OrthoDB" id="9996473at2759"/>
<dbReference type="InterPro" id="IPR028227">
    <property type="entry name" value="UPF0449"/>
</dbReference>
<dbReference type="Proteomes" id="UP000663828">
    <property type="component" value="Unassembled WGS sequence"/>
</dbReference>
<organism evidence="1 4">
    <name type="scientific">Adineta ricciae</name>
    <name type="common">Rotifer</name>
    <dbReference type="NCBI Taxonomy" id="249248"/>
    <lineage>
        <taxon>Eukaryota</taxon>
        <taxon>Metazoa</taxon>
        <taxon>Spiralia</taxon>
        <taxon>Gnathifera</taxon>
        <taxon>Rotifera</taxon>
        <taxon>Eurotatoria</taxon>
        <taxon>Bdelloidea</taxon>
        <taxon>Adinetida</taxon>
        <taxon>Adinetidae</taxon>
        <taxon>Adineta</taxon>
    </lineage>
</organism>
<dbReference type="EMBL" id="CAJNOJ010000071">
    <property type="protein sequence ID" value="CAF1031661.1"/>
    <property type="molecule type" value="Genomic_DNA"/>
</dbReference>
<comment type="caution">
    <text evidence="1">The sequence shown here is derived from an EMBL/GenBank/DDBJ whole genome shotgun (WGS) entry which is preliminary data.</text>
</comment>
<dbReference type="Proteomes" id="UP000663852">
    <property type="component" value="Unassembled WGS sequence"/>
</dbReference>
<keyword evidence="3" id="KW-1185">Reference proteome</keyword>
<name>A0A814J0D1_ADIRI</name>
<sequence length="129" mass="14774">MDAKSKLELPTPPTFSQMMEDLDIMTSDDKIFKLFQLEQLIDECEDQSSSSSSSSNRTPVEQTYWLINKFLSRLKTLQDLDTNITAQNDASSDEVEKKLRDIINQLQMCLTKLQTNSFSNVKNVLSDNK</sequence>
<gene>
    <name evidence="1" type="ORF">EDS130_LOCUS16444</name>
    <name evidence="2" type="ORF">XAT740_LOCUS31169</name>
</gene>